<accession>A0A3B1DWD5</accession>
<evidence type="ECO:0000256" key="2">
    <source>
        <dbReference type="ARBA" id="ARBA00022723"/>
    </source>
</evidence>
<dbReference type="SUPFAM" id="SSF48371">
    <property type="entry name" value="ARM repeat"/>
    <property type="match status" value="1"/>
</dbReference>
<dbReference type="InterPro" id="IPR016024">
    <property type="entry name" value="ARM-type_fold"/>
</dbReference>
<dbReference type="Gene3D" id="2.120.10.30">
    <property type="entry name" value="TolB, C-terminal domain"/>
    <property type="match status" value="1"/>
</dbReference>
<protein>
    <recommendedName>
        <fullName evidence="4">Cytochrome c domain-containing protein</fullName>
    </recommendedName>
</protein>
<dbReference type="InterPro" id="IPR011042">
    <property type="entry name" value="6-blade_b-propeller_TolB-like"/>
</dbReference>
<dbReference type="PANTHER" id="PTHR33546">
    <property type="entry name" value="LARGE, MULTIFUNCTIONAL SECRETED PROTEIN-RELATED"/>
    <property type="match status" value="1"/>
</dbReference>
<evidence type="ECO:0000256" key="1">
    <source>
        <dbReference type="ARBA" id="ARBA00022617"/>
    </source>
</evidence>
<dbReference type="AlphaFoldDB" id="A0A3B1DWD5"/>
<evidence type="ECO:0000259" key="4">
    <source>
        <dbReference type="PROSITE" id="PS51007"/>
    </source>
</evidence>
<dbReference type="GO" id="GO:0009055">
    <property type="term" value="F:electron transfer activity"/>
    <property type="evidence" value="ECO:0007669"/>
    <property type="project" value="InterPro"/>
</dbReference>
<dbReference type="Pfam" id="PF00034">
    <property type="entry name" value="Cytochrom_C"/>
    <property type="match status" value="1"/>
</dbReference>
<dbReference type="InterPro" id="IPR036909">
    <property type="entry name" value="Cyt_c-like_dom_sf"/>
</dbReference>
<dbReference type="InterPro" id="IPR013427">
    <property type="entry name" value="Haem-bd_dom_put"/>
</dbReference>
<dbReference type="SUPFAM" id="SSF50952">
    <property type="entry name" value="Soluble quinoprotein glucose dehydrogenase"/>
    <property type="match status" value="1"/>
</dbReference>
<dbReference type="EMBL" id="UOGL01000529">
    <property type="protein sequence ID" value="VAX41293.1"/>
    <property type="molecule type" value="Genomic_DNA"/>
</dbReference>
<dbReference type="PANTHER" id="PTHR33546:SF1">
    <property type="entry name" value="LARGE, MULTIFUNCTIONAL SECRETED PROTEIN"/>
    <property type="match status" value="1"/>
</dbReference>
<organism evidence="5">
    <name type="scientific">hydrothermal vent metagenome</name>
    <dbReference type="NCBI Taxonomy" id="652676"/>
    <lineage>
        <taxon>unclassified sequences</taxon>
        <taxon>metagenomes</taxon>
        <taxon>ecological metagenomes</taxon>
    </lineage>
</organism>
<dbReference type="Gene3D" id="1.25.10.10">
    <property type="entry name" value="Leucine-rich Repeat Variant"/>
    <property type="match status" value="1"/>
</dbReference>
<sequence>MHAQSSKVPLQVPEGFEVTQYADDTLAHDIYSMTVDSKGRIVVSGKGYVRILIDSNNDGKAESFKQFANGPATGAQGMYFHGNDLFCMGDKGLIRYRDQNNDDKADGKPDLFLQLGAGGEHDAHAIQRGADGWWYFIAGNFAGISHHYATLKTSPITQPLAGAVVRLKPDLSGGEIVSDGFRNAYDFAFNGQGDLFVYDSDGERDVSLPWYRPTRLFQTLPASHAGWVSKSWKRPKSFIDMPPVVGSFGRGSPTGVCCYRHKLFPKKYQGAIFTLDWTFGRLIALPLKEKGSKYQSKPILFMKGTGQFGFAPTDIVVGKEGALYVSVGGRGTQGGVYRIVPKEKKQSHAKNHSRKTKPKNKKEKLFFCLNALQPLSSWSRAQWVPLAKEVGRKPFLLAATHQNFNKQQRIRAIEIATELFGGLDDKTLLLLSKEASPSIRARAVWSYGRSHTAHPRPQNLLPFLEDQHPLVNRFALEALLGIEANANVLPLLPAIAKLLKNSDKTVRKTTAAVGARLPLLQQTKLKRLAVKQGLQAELTFALGTVLRSNTFHKPALETGLKVFRAEVSNDMKQDAIRLMQLALGDVGPRKKKGAPAFESYQSRIDLSKQERFLDSYRALLAEAFPTKSKVLNDELLRLLAMLTPYNTHLLNKILQQIDNKSHPVDDIHRLFVASKIPVDRNARQSKQTARALVLLGRKIKLRALNQDSNWQDRITELYKELFKHDPLLPSMIITQKEFGEPGHVMLMRLIDKKNIPLAIKAFVKKIKENKNYLWTNDIIFVLGESQRKEDINIVRQQFKNFAVRNAVLLVLAEKAKMIDREKFVAGLSTSSLNVLTACCNALQKLPPSKEGVEQLALLKTLQQLGKDESEYPVREKVVQLLRRNSGKTFGFLFGKKGYHPQSKVIAAWFDWVTTTYPQLAKVEKENLLAEQNQLQNLMLQVDWKLGNIEAGKKIFYKRGCIQCHGGQRALGPNLAGVAQRFSRKDLLTAIIFPSKDVSSRYRTTLVETTTGKVYTGLIIYQSVDGLLLRNASGQTFRIEAKEIESQRLLKTSLMPNGLLKELPSQNLANLDAYLNSLKKEKK</sequence>
<evidence type="ECO:0000313" key="5">
    <source>
        <dbReference type="EMBL" id="VAX41293.1"/>
    </source>
</evidence>
<dbReference type="NCBIfam" id="TIGR02603">
    <property type="entry name" value="CxxCH_TIGR02603"/>
    <property type="match status" value="1"/>
</dbReference>
<gene>
    <name evidence="5" type="ORF">MNBD_PLANCTO02-2961</name>
</gene>
<dbReference type="Pfam" id="PF23500">
    <property type="entry name" value="DUF7133"/>
    <property type="match status" value="1"/>
</dbReference>
<dbReference type="InterPro" id="IPR011989">
    <property type="entry name" value="ARM-like"/>
</dbReference>
<evidence type="ECO:0000256" key="3">
    <source>
        <dbReference type="ARBA" id="ARBA00023004"/>
    </source>
</evidence>
<reference evidence="5" key="1">
    <citation type="submission" date="2018-06" db="EMBL/GenBank/DDBJ databases">
        <authorList>
            <person name="Zhirakovskaya E."/>
        </authorList>
    </citation>
    <scope>NUCLEOTIDE SEQUENCE</scope>
</reference>
<dbReference type="Gene3D" id="1.10.760.10">
    <property type="entry name" value="Cytochrome c-like domain"/>
    <property type="match status" value="1"/>
</dbReference>
<dbReference type="InterPro" id="IPR009056">
    <property type="entry name" value="Cyt_c-like_dom"/>
</dbReference>
<keyword evidence="1" id="KW-0349">Heme</keyword>
<dbReference type="SUPFAM" id="SSF46626">
    <property type="entry name" value="Cytochrome c"/>
    <property type="match status" value="1"/>
</dbReference>
<dbReference type="GO" id="GO:0020037">
    <property type="term" value="F:heme binding"/>
    <property type="evidence" value="ECO:0007669"/>
    <property type="project" value="InterPro"/>
</dbReference>
<dbReference type="InterPro" id="IPR055557">
    <property type="entry name" value="DUF7133"/>
</dbReference>
<keyword evidence="3" id="KW-0408">Iron</keyword>
<name>A0A3B1DWD5_9ZZZZ</name>
<keyword evidence="2" id="KW-0479">Metal-binding</keyword>
<dbReference type="PROSITE" id="PS51007">
    <property type="entry name" value="CYTC"/>
    <property type="match status" value="1"/>
</dbReference>
<feature type="domain" description="Cytochrome c" evidence="4">
    <location>
        <begin position="946"/>
        <end position="1078"/>
    </location>
</feature>
<proteinExistence type="predicted"/>
<dbReference type="InterPro" id="IPR011041">
    <property type="entry name" value="Quinoprot_gluc/sorb_DH_b-prop"/>
</dbReference>
<dbReference type="GO" id="GO:0046872">
    <property type="term" value="F:metal ion binding"/>
    <property type="evidence" value="ECO:0007669"/>
    <property type="project" value="UniProtKB-KW"/>
</dbReference>